<dbReference type="EMBL" id="JAFIRN010000016">
    <property type="protein sequence ID" value="KAG5833161.1"/>
    <property type="molecule type" value="Genomic_DNA"/>
</dbReference>
<dbReference type="Pfam" id="PF25822">
    <property type="entry name" value="UBL_USP40"/>
    <property type="match status" value="1"/>
</dbReference>
<evidence type="ECO:0000259" key="2">
    <source>
        <dbReference type="Pfam" id="PF25822"/>
    </source>
</evidence>
<sequence>MHRTLKELALRDGDALLVLEPQALDTSIISVSGDIVTVTTPSDCRWLLVEFCPRGGRGAAGEEEQDEGERRRGKVPASGNMLLLEVKQRAMEVLQLQDQLQDVKCCLRQVDSTGRLLPPVCEHLSVREAGVKLMTSLLLCPGEAPGPTQLFLYYTVGSDSPAAAERELTVEETLTVKECLKLIVKLAGLEGEAWHLRKTDWCEEVGDALTEEDATLAELRIHSGDTLVLTEGRLPPKGFLKLPVWLYGQQSERYVSQEAQGNHVTNGVEGDPAAVTGAEFRFAGQVEISGEASLDDLKTQVMTLPSLQDVCVPAPPFLRVWVLEGRRLSKILRGNQLPLKNLKLGSGTELCVQQLLKEENLGPKELVLRVQMGYGVSPDCLHIAKHLPEKHAWMAISNWSQQVSKRKKKKRAESLQGAPFHLKDGDLIGGSNRDFCTLRDVLGQQRLRQEAESRRKGGPNMRAEPSQGRDQSGRSQGNAGSQRWPCQST</sequence>
<feature type="region of interest" description="Disordered" evidence="1">
    <location>
        <begin position="446"/>
        <end position="489"/>
    </location>
</feature>
<reference evidence="3" key="1">
    <citation type="submission" date="2021-01" db="EMBL/GenBank/DDBJ databases">
        <title>A chromosome-scale assembly of European eel, Anguilla anguilla.</title>
        <authorList>
            <person name="Henkel C."/>
            <person name="Jong-Raadsen S.A."/>
            <person name="Dufour S."/>
            <person name="Weltzien F.-A."/>
            <person name="Palstra A.P."/>
            <person name="Pelster B."/>
            <person name="Spaink H.P."/>
            <person name="Van Den Thillart G.E."/>
            <person name="Jansen H."/>
            <person name="Zahm M."/>
            <person name="Klopp C."/>
            <person name="Cedric C."/>
            <person name="Louis A."/>
            <person name="Berthelot C."/>
            <person name="Parey E."/>
            <person name="Roest Crollius H."/>
            <person name="Montfort J."/>
            <person name="Robinson-Rechavi M."/>
            <person name="Bucao C."/>
            <person name="Bouchez O."/>
            <person name="Gislard M."/>
            <person name="Lluch J."/>
            <person name="Milhes M."/>
            <person name="Lampietro C."/>
            <person name="Lopez Roques C."/>
            <person name="Donnadieu C."/>
            <person name="Braasch I."/>
            <person name="Desvignes T."/>
            <person name="Postlethwait J."/>
            <person name="Bobe J."/>
            <person name="Guiguen Y."/>
            <person name="Dirks R."/>
        </authorList>
    </citation>
    <scope>NUCLEOTIDE SEQUENCE</scope>
    <source>
        <strain evidence="3">Tag_6206</strain>
        <tissue evidence="3">Liver</tissue>
    </source>
</reference>
<evidence type="ECO:0000256" key="1">
    <source>
        <dbReference type="SAM" id="MobiDB-lite"/>
    </source>
</evidence>
<dbReference type="AlphaFoldDB" id="A0A9D3LMD2"/>
<name>A0A9D3LMD2_ANGAN</name>
<comment type="caution">
    <text evidence="3">The sequence shown here is derived from an EMBL/GenBank/DDBJ whole genome shotgun (WGS) entry which is preliminary data.</text>
</comment>
<evidence type="ECO:0000313" key="4">
    <source>
        <dbReference type="Proteomes" id="UP001044222"/>
    </source>
</evidence>
<feature type="compositionally biased region" description="Polar residues" evidence="1">
    <location>
        <begin position="468"/>
        <end position="489"/>
    </location>
</feature>
<organism evidence="3 4">
    <name type="scientific">Anguilla anguilla</name>
    <name type="common">European freshwater eel</name>
    <name type="synonym">Muraena anguilla</name>
    <dbReference type="NCBI Taxonomy" id="7936"/>
    <lineage>
        <taxon>Eukaryota</taxon>
        <taxon>Metazoa</taxon>
        <taxon>Chordata</taxon>
        <taxon>Craniata</taxon>
        <taxon>Vertebrata</taxon>
        <taxon>Euteleostomi</taxon>
        <taxon>Actinopterygii</taxon>
        <taxon>Neopterygii</taxon>
        <taxon>Teleostei</taxon>
        <taxon>Anguilliformes</taxon>
        <taxon>Anguillidae</taxon>
        <taxon>Anguilla</taxon>
    </lineage>
</organism>
<protein>
    <recommendedName>
        <fullName evidence="2">Ubiquitin carboxyl-terminal hydrolase 40 ubiquitin-like domain-containing protein</fullName>
    </recommendedName>
</protein>
<dbReference type="Proteomes" id="UP001044222">
    <property type="component" value="Chromosome 16"/>
</dbReference>
<dbReference type="InterPro" id="IPR057763">
    <property type="entry name" value="UBL_USP40"/>
</dbReference>
<accession>A0A9D3LMD2</accession>
<gene>
    <name evidence="3" type="ORF">ANANG_G00272920</name>
</gene>
<keyword evidence="4" id="KW-1185">Reference proteome</keyword>
<proteinExistence type="predicted"/>
<feature type="domain" description="Ubiquitin carboxyl-terminal hydrolase 40 ubiquitin-like" evidence="2">
    <location>
        <begin position="149"/>
        <end position="236"/>
    </location>
</feature>
<evidence type="ECO:0000313" key="3">
    <source>
        <dbReference type="EMBL" id="KAG5833161.1"/>
    </source>
</evidence>